<evidence type="ECO:0000313" key="2">
    <source>
        <dbReference type="EMBL" id="CDD09816.1"/>
    </source>
</evidence>
<feature type="compositionally biased region" description="Polar residues" evidence="1">
    <location>
        <begin position="22"/>
        <end position="40"/>
    </location>
</feature>
<organism evidence="2 3">
    <name type="scientific">Phascolarctobacterium succinatutens CAG:287</name>
    <dbReference type="NCBI Taxonomy" id="1263101"/>
    <lineage>
        <taxon>Bacteria</taxon>
        <taxon>Bacillati</taxon>
        <taxon>Bacillota</taxon>
        <taxon>Negativicutes</taxon>
        <taxon>Acidaminococcales</taxon>
        <taxon>Acidaminococcaceae</taxon>
        <taxon>Phascolarctobacterium</taxon>
    </lineage>
</organism>
<evidence type="ECO:0000313" key="3">
    <source>
        <dbReference type="Proteomes" id="UP000014937"/>
    </source>
</evidence>
<proteinExistence type="predicted"/>
<protein>
    <submittedName>
        <fullName evidence="2">Uncharacterized protein</fullName>
    </submittedName>
</protein>
<dbReference type="AlphaFoldDB" id="R6X0H6"/>
<feature type="region of interest" description="Disordered" evidence="1">
    <location>
        <begin position="15"/>
        <end position="40"/>
    </location>
</feature>
<dbReference type="Proteomes" id="UP000014937">
    <property type="component" value="Unassembled WGS sequence"/>
</dbReference>
<evidence type="ECO:0000256" key="1">
    <source>
        <dbReference type="SAM" id="MobiDB-lite"/>
    </source>
</evidence>
<dbReference type="InterPro" id="IPR008651">
    <property type="entry name" value="Uncharacterised_HicB"/>
</dbReference>
<dbReference type="HOGENOM" id="CLU_2509809_0_0_9"/>
<comment type="caution">
    <text evidence="2">The sequence shown here is derived from an EMBL/GenBank/DDBJ whole genome shotgun (WGS) entry which is preliminary data.</text>
</comment>
<gene>
    <name evidence="2" type="ORF">BN587_01665</name>
</gene>
<dbReference type="EMBL" id="CBGL010000016">
    <property type="protein sequence ID" value="CDD09816.1"/>
    <property type="molecule type" value="Genomic_DNA"/>
</dbReference>
<sequence>MALPKKPITAAQMAAAEEFISGRSQEQPHTTLPNPKNNENGKFVTYNATMPFDVHAKAKIQAIKKGISLKKYIIEAIEEKNIREK</sequence>
<name>R6X0H6_9FIRM</name>
<dbReference type="RefSeq" id="WP_021720704.1">
    <property type="nucleotide sequence ID" value="NZ_FR892811.1"/>
</dbReference>
<dbReference type="Pfam" id="PF05534">
    <property type="entry name" value="HicB"/>
    <property type="match status" value="1"/>
</dbReference>
<reference evidence="2" key="1">
    <citation type="submission" date="2012-11" db="EMBL/GenBank/DDBJ databases">
        <title>Dependencies among metagenomic species, viruses, plasmids and units of genetic variation.</title>
        <authorList>
            <person name="Nielsen H.B."/>
            <person name="Almeida M."/>
            <person name="Juncker A.S."/>
            <person name="Rasmussen S."/>
            <person name="Li J."/>
            <person name="Sunagawa S."/>
            <person name="Plichta D."/>
            <person name="Gautier L."/>
            <person name="Le Chatelier E."/>
            <person name="Peletier E."/>
            <person name="Bonde I."/>
            <person name="Nielsen T."/>
            <person name="Manichanh C."/>
            <person name="Arumugam M."/>
            <person name="Batto J."/>
            <person name="Santos M.B.Q.D."/>
            <person name="Blom N."/>
            <person name="Borruel N."/>
            <person name="Burgdorf K.S."/>
            <person name="Boumezbeur F."/>
            <person name="Casellas F."/>
            <person name="Dore J."/>
            <person name="Guarner F."/>
            <person name="Hansen T."/>
            <person name="Hildebrand F."/>
            <person name="Kaas R.S."/>
            <person name="Kennedy S."/>
            <person name="Kristiansen K."/>
            <person name="Kultima J.R."/>
            <person name="Leonard P."/>
            <person name="Levenez F."/>
            <person name="Lund O."/>
            <person name="Moumen B."/>
            <person name="Le Paslier D."/>
            <person name="Pons N."/>
            <person name="Pedersen O."/>
            <person name="Prifti E."/>
            <person name="Qin J."/>
            <person name="Raes J."/>
            <person name="Tap J."/>
            <person name="Tims S."/>
            <person name="Ussery D.W."/>
            <person name="Yamada T."/>
            <person name="MetaHit consortium"/>
            <person name="Renault P."/>
            <person name="Sicheritz-Ponten T."/>
            <person name="Bork P."/>
            <person name="Wang J."/>
            <person name="Brunak S."/>
            <person name="Ehrlich S.D."/>
        </authorList>
    </citation>
    <scope>NUCLEOTIDE SEQUENCE [LARGE SCALE GENOMIC DNA]</scope>
</reference>
<accession>R6X0H6</accession>